<protein>
    <submittedName>
        <fullName evidence="1">Uncharacterized protein</fullName>
    </submittedName>
</protein>
<dbReference type="EMBL" id="LAZR01013743">
    <property type="protein sequence ID" value="KKM20547.1"/>
    <property type="molecule type" value="Genomic_DNA"/>
</dbReference>
<gene>
    <name evidence="1" type="ORF">LCGC14_1644370</name>
</gene>
<reference evidence="1" key="1">
    <citation type="journal article" date="2015" name="Nature">
        <title>Complex archaea that bridge the gap between prokaryotes and eukaryotes.</title>
        <authorList>
            <person name="Spang A."/>
            <person name="Saw J.H."/>
            <person name="Jorgensen S.L."/>
            <person name="Zaremba-Niedzwiedzka K."/>
            <person name="Martijn J."/>
            <person name="Lind A.E."/>
            <person name="van Eijk R."/>
            <person name="Schleper C."/>
            <person name="Guy L."/>
            <person name="Ettema T.J."/>
        </authorList>
    </citation>
    <scope>NUCLEOTIDE SEQUENCE</scope>
</reference>
<sequence length="80" mass="8845">MTARNSGAGMTDSLDISEGEVWLYFKVRMPRFATNEDIADLGGLRAMADWFVKEEGAIEVISWGETPELIAATFPFLGED</sequence>
<dbReference type="AlphaFoldDB" id="A0A0F9HZG5"/>
<name>A0A0F9HZG5_9ZZZZ</name>
<proteinExistence type="predicted"/>
<evidence type="ECO:0000313" key="1">
    <source>
        <dbReference type="EMBL" id="KKM20547.1"/>
    </source>
</evidence>
<comment type="caution">
    <text evidence="1">The sequence shown here is derived from an EMBL/GenBank/DDBJ whole genome shotgun (WGS) entry which is preliminary data.</text>
</comment>
<organism evidence="1">
    <name type="scientific">marine sediment metagenome</name>
    <dbReference type="NCBI Taxonomy" id="412755"/>
    <lineage>
        <taxon>unclassified sequences</taxon>
        <taxon>metagenomes</taxon>
        <taxon>ecological metagenomes</taxon>
    </lineage>
</organism>
<accession>A0A0F9HZG5</accession>